<dbReference type="PANTHER" id="PTHR46120:SF2">
    <property type="entry name" value="BETAINE--HOMOCYSTEINE S-METHYLTRANSFERASE 1"/>
    <property type="match status" value="1"/>
</dbReference>
<comment type="pathway">
    <text evidence="1">Amino-acid biosynthesis; L-methionine biosynthesis via de novo pathway.</text>
</comment>
<dbReference type="GO" id="GO:0032259">
    <property type="term" value="P:methylation"/>
    <property type="evidence" value="ECO:0007669"/>
    <property type="project" value="UniProtKB-KW"/>
</dbReference>
<dbReference type="InterPro" id="IPR036589">
    <property type="entry name" value="HCY_dom_sf"/>
</dbReference>
<reference evidence="2" key="1">
    <citation type="submission" date="2007-10" db="EMBL/GenBank/DDBJ databases">
        <title>NEDO human cDNA sequencing project focused on splicing variants.</title>
        <authorList>
            <person name="Wakamatsu A."/>
            <person name="Yamamoto J."/>
            <person name="Kimura K."/>
            <person name="Ishii S."/>
            <person name="Watanabe K."/>
            <person name="Sugiyama A."/>
            <person name="Murakawa K."/>
            <person name="Kaida T."/>
            <person name="Tsuchiya K."/>
            <person name="Fukuzumi Y."/>
            <person name="Kumagai A."/>
            <person name="Oishi Y."/>
            <person name="Yamamoto S."/>
            <person name="Ono Y."/>
            <person name="Komori Y."/>
            <person name="Yamazaki M."/>
            <person name="Kisu Y."/>
            <person name="Nishikawa T."/>
            <person name="Sugano S."/>
            <person name="Nomura N."/>
            <person name="Isogai T."/>
        </authorList>
    </citation>
    <scope>NUCLEOTIDE SEQUENCE</scope>
    <source>
        <tissue evidence="2">Liver</tissue>
    </source>
</reference>
<dbReference type="SMR" id="B4E1C7"/>
<proteinExistence type="evidence at transcript level"/>
<accession>E7EQJ7</accession>
<dbReference type="PANTHER" id="PTHR46120">
    <property type="entry name" value="BETAINE--HOMOCYSTEINE S-METHYLTRANSFERASE 1"/>
    <property type="match status" value="1"/>
</dbReference>
<dbReference type="ProteomicsDB" id="5746"/>
<dbReference type="GO" id="GO:0008168">
    <property type="term" value="F:methyltransferase activity"/>
    <property type="evidence" value="ECO:0007669"/>
    <property type="project" value="UniProtKB-KW"/>
</dbReference>
<accession>B4E1C7</accession>
<keyword evidence="2" id="KW-0489">Methyltransferase</keyword>
<dbReference type="PeptideAtlas" id="B4E1C7"/>
<dbReference type="SUPFAM" id="SSF82282">
    <property type="entry name" value="Homocysteine S-methyltransferase"/>
    <property type="match status" value="2"/>
</dbReference>
<name>B4E1C7_HUMAN</name>
<organism evidence="2">
    <name type="scientific">Homo sapiens</name>
    <name type="common">Human</name>
    <dbReference type="NCBI Taxonomy" id="9606"/>
    <lineage>
        <taxon>Eukaryota</taxon>
        <taxon>Metazoa</taxon>
        <taxon>Chordata</taxon>
        <taxon>Craniata</taxon>
        <taxon>Vertebrata</taxon>
        <taxon>Euteleostomi</taxon>
        <taxon>Mammalia</taxon>
        <taxon>Eutheria</taxon>
        <taxon>Euarchontoglires</taxon>
        <taxon>Primates</taxon>
        <taxon>Haplorrhini</taxon>
        <taxon>Catarrhini</taxon>
        <taxon>Hominidae</taxon>
        <taxon>Homo</taxon>
    </lineage>
</organism>
<protein>
    <submittedName>
        <fullName evidence="2">cDNA FLJ50349, moderately similar to Betaine--homocysteine S-methyltransferase</fullName>
    </submittedName>
</protein>
<dbReference type="InterPro" id="IPR051524">
    <property type="entry name" value="BHMT"/>
</dbReference>
<evidence type="ECO:0000256" key="1">
    <source>
        <dbReference type="ARBA" id="ARBA00034478"/>
    </source>
</evidence>
<dbReference type="EMBL" id="AK303780">
    <property type="protein sequence ID" value="BAG64739.1"/>
    <property type="molecule type" value="mRNA"/>
</dbReference>
<keyword evidence="2" id="KW-0808">Transferase</keyword>
<dbReference type="AlphaFoldDB" id="B4E1C7"/>
<evidence type="ECO:0000313" key="2">
    <source>
        <dbReference type="EMBL" id="BAG64739.1"/>
    </source>
</evidence>
<sequence>MPPVGGKKAKKGILERLNAGEIVIGDGGFVFALEKRGYVKAGPWTPEAAVEHPEAGASIIGVNCHFDPTISLKTVKLMKEGLEAARLKAHLMSQPLAYHTPDCNKQGFIDLPEFPFGLEPELPPDGIFKNTPERPTTWGSGTLAGAVDLSPTTSGQLQRSWPQKGAFCHQLQKNMAAGEVVWTCTPNPGLEQGPGRNTGRIFG</sequence>
<dbReference type="Gene3D" id="3.20.20.330">
    <property type="entry name" value="Homocysteine-binding-like domain"/>
    <property type="match status" value="2"/>
</dbReference>